<gene>
    <name evidence="1" type="ORF">S03H2_40258</name>
</gene>
<evidence type="ECO:0000313" key="1">
    <source>
        <dbReference type="EMBL" id="GAH55207.1"/>
    </source>
</evidence>
<dbReference type="EMBL" id="BARU01024950">
    <property type="protein sequence ID" value="GAH55207.1"/>
    <property type="molecule type" value="Genomic_DNA"/>
</dbReference>
<comment type="caution">
    <text evidence="1">The sequence shown here is derived from an EMBL/GenBank/DDBJ whole genome shotgun (WGS) entry which is preliminary data.</text>
</comment>
<organism evidence="1">
    <name type="scientific">marine sediment metagenome</name>
    <dbReference type="NCBI Taxonomy" id="412755"/>
    <lineage>
        <taxon>unclassified sequences</taxon>
        <taxon>metagenomes</taxon>
        <taxon>ecological metagenomes</taxon>
    </lineage>
</organism>
<feature type="non-terminal residue" evidence="1">
    <location>
        <position position="1"/>
    </location>
</feature>
<accession>X1GDA7</accession>
<dbReference type="AlphaFoldDB" id="X1GDA7"/>
<sequence length="55" mass="6479">YIIGMLPNLKVEIIKPVIIKGYPEEEDFTSLDRLADEILKRHKDLNILENEEQLK</sequence>
<name>X1GDA7_9ZZZZ</name>
<reference evidence="1" key="1">
    <citation type="journal article" date="2014" name="Front. Microbiol.">
        <title>High frequency of phylogenetically diverse reductive dehalogenase-homologous genes in deep subseafloor sedimentary metagenomes.</title>
        <authorList>
            <person name="Kawai M."/>
            <person name="Futagami T."/>
            <person name="Toyoda A."/>
            <person name="Takaki Y."/>
            <person name="Nishi S."/>
            <person name="Hori S."/>
            <person name="Arai W."/>
            <person name="Tsubouchi T."/>
            <person name="Morono Y."/>
            <person name="Uchiyama I."/>
            <person name="Ito T."/>
            <person name="Fujiyama A."/>
            <person name="Inagaki F."/>
            <person name="Takami H."/>
        </authorList>
    </citation>
    <scope>NUCLEOTIDE SEQUENCE</scope>
    <source>
        <strain evidence="1">Expedition CK06-06</strain>
    </source>
</reference>
<protein>
    <submittedName>
        <fullName evidence="1">Uncharacterized protein</fullName>
    </submittedName>
</protein>
<proteinExistence type="predicted"/>